<evidence type="ECO:0000256" key="1">
    <source>
        <dbReference type="SAM" id="Coils"/>
    </source>
</evidence>
<proteinExistence type="predicted"/>
<dbReference type="Proteomes" id="UP001154329">
    <property type="component" value="Chromosome 4"/>
</dbReference>
<dbReference type="AlphaFoldDB" id="A0A9P0JCN2"/>
<keyword evidence="3" id="KW-1185">Reference proteome</keyword>
<evidence type="ECO:0008006" key="4">
    <source>
        <dbReference type="Google" id="ProtNLM"/>
    </source>
</evidence>
<organism evidence="2 3">
    <name type="scientific">Aphis gossypii</name>
    <name type="common">Cotton aphid</name>
    <dbReference type="NCBI Taxonomy" id="80765"/>
    <lineage>
        <taxon>Eukaryota</taxon>
        <taxon>Metazoa</taxon>
        <taxon>Ecdysozoa</taxon>
        <taxon>Arthropoda</taxon>
        <taxon>Hexapoda</taxon>
        <taxon>Insecta</taxon>
        <taxon>Pterygota</taxon>
        <taxon>Neoptera</taxon>
        <taxon>Paraneoptera</taxon>
        <taxon>Hemiptera</taxon>
        <taxon>Sternorrhyncha</taxon>
        <taxon>Aphidomorpha</taxon>
        <taxon>Aphidoidea</taxon>
        <taxon>Aphididae</taxon>
        <taxon>Aphidini</taxon>
        <taxon>Aphis</taxon>
        <taxon>Aphis</taxon>
    </lineage>
</organism>
<evidence type="ECO:0000313" key="2">
    <source>
        <dbReference type="EMBL" id="CAH1736737.1"/>
    </source>
</evidence>
<gene>
    <name evidence="2" type="ORF">APHIGO_LOCUS10412</name>
</gene>
<dbReference type="GO" id="GO:0005737">
    <property type="term" value="C:cytoplasm"/>
    <property type="evidence" value="ECO:0007669"/>
    <property type="project" value="TreeGrafter"/>
</dbReference>
<reference evidence="2" key="1">
    <citation type="submission" date="2022-02" db="EMBL/GenBank/DDBJ databases">
        <authorList>
            <person name="King R."/>
        </authorList>
    </citation>
    <scope>NUCLEOTIDE SEQUENCE</scope>
</reference>
<name>A0A9P0JCN2_APHGO</name>
<dbReference type="EMBL" id="OU899037">
    <property type="protein sequence ID" value="CAH1736737.1"/>
    <property type="molecule type" value="Genomic_DNA"/>
</dbReference>
<dbReference type="PANTHER" id="PTHR14388:SF17">
    <property type="entry name" value="SH2 DOMAIN-CONTAINING PROTEIN"/>
    <property type="match status" value="1"/>
</dbReference>
<accession>A0A9P0JCN2</accession>
<evidence type="ECO:0000313" key="3">
    <source>
        <dbReference type="Proteomes" id="UP001154329"/>
    </source>
</evidence>
<feature type="coiled-coil region" evidence="1">
    <location>
        <begin position="83"/>
        <end position="110"/>
    </location>
</feature>
<dbReference type="PANTHER" id="PTHR14388">
    <property type="entry name" value="T CELL-SPECIFIC ADAPTER PROTEIN TSAD"/>
    <property type="match status" value="1"/>
</dbReference>
<feature type="coiled-coil region" evidence="1">
    <location>
        <begin position="190"/>
        <end position="249"/>
    </location>
</feature>
<keyword evidence="1" id="KW-0175">Coiled coil</keyword>
<reference evidence="2" key="2">
    <citation type="submission" date="2022-10" db="EMBL/GenBank/DDBJ databases">
        <authorList>
            <consortium name="ENA_rothamsted_submissions"/>
            <consortium name="culmorum"/>
            <person name="King R."/>
        </authorList>
    </citation>
    <scope>NUCLEOTIDE SEQUENCE</scope>
</reference>
<protein>
    <recommendedName>
        <fullName evidence="4">SH2 domain-containing protein 4A</fullName>
    </recommendedName>
</protein>
<sequence length="309" mass="36763">MLQQILKDMYVDPELLAELDETQKQTLFCRMREEQVRRWSIWDHNESIKPAYPKRQKNNKKVQWMLDANGNPWTWIMGEHKDDKTIEQIIEEEAREAARLQAEHETEQLRLKVESELMAMLENKAKTQFNPPETKYSHATEEIYCSVEDLNTRNARKPCVATQPIRGALKELSFNKVSERVRNWEQRVMEERTSEIYNKMKNKKEEEERQAEEADKKQEIVWREQKQKAKEVELQIRQIARQAREEHRKSLLSTTEKPSNVMFVSNSSKPPSKKAVVEWFRAKEIPRRAGFEKDKNAIATWFHGVPNKI</sequence>